<reference evidence="4 5" key="1">
    <citation type="journal article" date="2016" name="Mol. Biol. Evol.">
        <title>Comparative Genomics of Early-Diverging Mushroom-Forming Fungi Provides Insights into the Origins of Lignocellulose Decay Capabilities.</title>
        <authorList>
            <person name="Nagy L.G."/>
            <person name="Riley R."/>
            <person name="Tritt A."/>
            <person name="Adam C."/>
            <person name="Daum C."/>
            <person name="Floudas D."/>
            <person name="Sun H."/>
            <person name="Yadav J.S."/>
            <person name="Pangilinan J."/>
            <person name="Larsson K.H."/>
            <person name="Matsuura K."/>
            <person name="Barry K."/>
            <person name="Labutti K."/>
            <person name="Kuo R."/>
            <person name="Ohm R.A."/>
            <person name="Bhattacharya S.S."/>
            <person name="Shirouzu T."/>
            <person name="Yoshinaga Y."/>
            <person name="Martin F.M."/>
            <person name="Grigoriev I.V."/>
            <person name="Hibbett D.S."/>
        </authorList>
    </citation>
    <scope>NUCLEOTIDE SEQUENCE [LARGE SCALE GENOMIC DNA]</scope>
    <source>
        <strain evidence="4 5">HHB9708</strain>
    </source>
</reference>
<dbReference type="Proteomes" id="UP000076722">
    <property type="component" value="Unassembled WGS sequence"/>
</dbReference>
<dbReference type="OrthoDB" id="449091at2759"/>
<feature type="domain" description="Peptidase S9 prolyl oligopeptidase catalytic" evidence="3">
    <location>
        <begin position="463"/>
        <end position="591"/>
    </location>
</feature>
<accession>A0A165AFU4</accession>
<dbReference type="GO" id="GO:0008236">
    <property type="term" value="F:serine-type peptidase activity"/>
    <property type="evidence" value="ECO:0007669"/>
    <property type="project" value="InterPro"/>
</dbReference>
<evidence type="ECO:0000256" key="1">
    <source>
        <dbReference type="ARBA" id="ARBA00022729"/>
    </source>
</evidence>
<evidence type="ECO:0000313" key="5">
    <source>
        <dbReference type="Proteomes" id="UP000076722"/>
    </source>
</evidence>
<organism evidence="4 5">
    <name type="scientific">Sistotremastrum niveocremeum HHB9708</name>
    <dbReference type="NCBI Taxonomy" id="1314777"/>
    <lineage>
        <taxon>Eukaryota</taxon>
        <taxon>Fungi</taxon>
        <taxon>Dikarya</taxon>
        <taxon>Basidiomycota</taxon>
        <taxon>Agaricomycotina</taxon>
        <taxon>Agaricomycetes</taxon>
        <taxon>Sistotremastrales</taxon>
        <taxon>Sistotremastraceae</taxon>
        <taxon>Sertulicium</taxon>
        <taxon>Sertulicium niveocremeum</taxon>
    </lineage>
</organism>
<proteinExistence type="predicted"/>
<dbReference type="SUPFAM" id="SSF53474">
    <property type="entry name" value="alpha/beta-Hydrolases"/>
    <property type="match status" value="1"/>
</dbReference>
<name>A0A165AFU4_9AGAM</name>
<dbReference type="InterPro" id="IPR050955">
    <property type="entry name" value="Plant_Biomass_Hydrol_Est"/>
</dbReference>
<dbReference type="GO" id="GO:0006508">
    <property type="term" value="P:proteolysis"/>
    <property type="evidence" value="ECO:0007669"/>
    <property type="project" value="InterPro"/>
</dbReference>
<dbReference type="STRING" id="1314777.A0A165AFU4"/>
<protein>
    <recommendedName>
        <fullName evidence="3">Peptidase S9 prolyl oligopeptidase catalytic domain-containing protein</fullName>
    </recommendedName>
</protein>
<feature type="signal peptide" evidence="2">
    <location>
        <begin position="1"/>
        <end position="20"/>
    </location>
</feature>
<evidence type="ECO:0000259" key="3">
    <source>
        <dbReference type="Pfam" id="PF00326"/>
    </source>
</evidence>
<dbReference type="AlphaFoldDB" id="A0A165AFU4"/>
<dbReference type="InterPro" id="IPR029058">
    <property type="entry name" value="AB_hydrolase_fold"/>
</dbReference>
<gene>
    <name evidence="4" type="ORF">SISNIDRAFT_480525</name>
</gene>
<dbReference type="EMBL" id="KV419394">
    <property type="protein sequence ID" value="KZS98934.1"/>
    <property type="molecule type" value="Genomic_DNA"/>
</dbReference>
<dbReference type="PANTHER" id="PTHR43037">
    <property type="entry name" value="UNNAMED PRODUCT-RELATED"/>
    <property type="match status" value="1"/>
</dbReference>
<dbReference type="PANTHER" id="PTHR43037:SF4">
    <property type="entry name" value="PEPTIDASE S9 PROLYL OLIGOPEPTIDASE CATALYTIC DOMAIN-CONTAINING PROTEIN"/>
    <property type="match status" value="1"/>
</dbReference>
<sequence length="916" mass="100941">MRVAIGFLLAFLRHLHGSDASGNQIVLGETRYGWSATLDPVLDVLGPFPIAAREQHIIGPGYPLNLYAPYIHDSNRTYPSAYADGGRVAWSKAIIEENGDINIRYEDIRWETLRATEGWAAFQHHSVLRARLSLSPPTGGLRVSAPNLKVDLSQGSYFAILPSNSDGFEHEGVPEWHSGNIYATEMVPSNTIRFSALPWNETSVFDVFISGDYEIRLFGDPATTCDAVPTLALNFKLVLEHAPANVVRDISQDVVPDIVDHYFFGSSIGIGIRSTEGWWVLRSSSLQPLEGLRLCLTRDTHIAPSQTRILNFKIFQSRPLKASRLQFRLEFVALASDVDDTIYLDITLDLRHQTITGDDVNFPLIATHFDNVPLPYLAIPPRVTSASPPILFLHGAGVDIIQDLTWGRALPRQSYSWIIMPTGRGPWGFDWRGPSSTEVWHALDSLIDILSSRVEWKKWTIPKDSRAVVAGHSNGGQGTWYAITHNPDRVLAAIPAAGYIKAQLYIPTMHSVIHHFIDPSLRGILDSSSTYDDNDLYLSNVADMKILAIHGGADTNVPTWHSRAMLGVVESWCADAPISFYEQPGMPHWYSSVFDSDRVRDFLESVLSPDLTKPPSESFTLTTISTSENISLHGCRIEGTLVHGRLAQLSVTLVSGSLLISTSNVERFSIPIAFLSNVSSLQINGKLLDADLDHFIGSHERIQFGRCLHGFCPVLEQAALTEPYRAAGRIAQILETDQVIFLVYADDSPRALSAALRLAHSLAVYLKIDSELVSDSEAVHGEATGRLGSGNLICISIALLGPFCQKQLEHAQGKEPNVAISATSIKVHGVSFTRNGTGALLLGPRWGSEADRVLFLWGIDVKGLEGALLLFPFRTGIPGPEWLIVDDRLGRVAAAGFWGKPWYSYNEPMSWLGQDP</sequence>
<evidence type="ECO:0000313" key="4">
    <source>
        <dbReference type="EMBL" id="KZS98934.1"/>
    </source>
</evidence>
<feature type="chain" id="PRO_5007855277" description="Peptidase S9 prolyl oligopeptidase catalytic domain-containing protein" evidence="2">
    <location>
        <begin position="21"/>
        <end position="916"/>
    </location>
</feature>
<dbReference type="InterPro" id="IPR001375">
    <property type="entry name" value="Peptidase_S9_cat"/>
</dbReference>
<dbReference type="Gene3D" id="3.40.50.1820">
    <property type="entry name" value="alpha/beta hydrolase"/>
    <property type="match status" value="1"/>
</dbReference>
<keyword evidence="5" id="KW-1185">Reference proteome</keyword>
<evidence type="ECO:0000256" key="2">
    <source>
        <dbReference type="SAM" id="SignalP"/>
    </source>
</evidence>
<dbReference type="Pfam" id="PF00326">
    <property type="entry name" value="Peptidase_S9"/>
    <property type="match status" value="1"/>
</dbReference>
<keyword evidence="1 2" id="KW-0732">Signal</keyword>